<feature type="domain" description="ProQ/FinO" evidence="5">
    <location>
        <begin position="107"/>
        <end position="221"/>
    </location>
</feature>
<feature type="region of interest" description="Disordered" evidence="4">
    <location>
        <begin position="212"/>
        <end position="293"/>
    </location>
</feature>
<dbReference type="SMART" id="SM00945">
    <property type="entry name" value="ProQ"/>
    <property type="match status" value="1"/>
</dbReference>
<dbReference type="InterPro" id="IPR036442">
    <property type="entry name" value="ProQ/FinO_sf"/>
</dbReference>
<evidence type="ECO:0000256" key="3">
    <source>
        <dbReference type="ARBA" id="ARBA00023186"/>
    </source>
</evidence>
<dbReference type="RefSeq" id="WP_310065118.1">
    <property type="nucleotide sequence ID" value="NZ_JAVDQN010000001.1"/>
</dbReference>
<keyword evidence="7" id="KW-1185">Reference proteome</keyword>
<keyword evidence="1" id="KW-0963">Cytoplasm</keyword>
<dbReference type="Pfam" id="PF04352">
    <property type="entry name" value="ProQ"/>
    <property type="match status" value="1"/>
</dbReference>
<dbReference type="InterPro" id="IPR023529">
    <property type="entry name" value="ProQ"/>
</dbReference>
<evidence type="ECO:0000256" key="2">
    <source>
        <dbReference type="ARBA" id="ARBA00022884"/>
    </source>
</evidence>
<dbReference type="SUPFAM" id="SSF48657">
    <property type="entry name" value="FinO-like"/>
    <property type="match status" value="1"/>
</dbReference>
<dbReference type="PANTHER" id="PTHR38106:SF1">
    <property type="entry name" value="RNA CHAPERONE PROQ"/>
    <property type="match status" value="1"/>
</dbReference>
<keyword evidence="3" id="KW-0143">Chaperone</keyword>
<evidence type="ECO:0000313" key="7">
    <source>
        <dbReference type="Proteomes" id="UP001185254"/>
    </source>
</evidence>
<feature type="compositionally biased region" description="Basic and acidic residues" evidence="4">
    <location>
        <begin position="26"/>
        <end position="50"/>
    </location>
</feature>
<gene>
    <name evidence="6" type="ORF">J2776_000205</name>
</gene>
<feature type="compositionally biased region" description="Polar residues" evidence="4">
    <location>
        <begin position="252"/>
        <end position="264"/>
    </location>
</feature>
<feature type="compositionally biased region" description="Low complexity" evidence="4">
    <location>
        <begin position="232"/>
        <end position="244"/>
    </location>
</feature>
<comment type="caution">
    <text evidence="6">The sequence shown here is derived from an EMBL/GenBank/DDBJ whole genome shotgun (WGS) entry which is preliminary data.</text>
</comment>
<dbReference type="Proteomes" id="UP001185254">
    <property type="component" value="Unassembled WGS sequence"/>
</dbReference>
<proteinExistence type="predicted"/>
<feature type="compositionally biased region" description="Low complexity" evidence="4">
    <location>
        <begin position="1"/>
        <end position="25"/>
    </location>
</feature>
<evidence type="ECO:0000256" key="1">
    <source>
        <dbReference type="ARBA" id="ARBA00022490"/>
    </source>
</evidence>
<evidence type="ECO:0000313" key="6">
    <source>
        <dbReference type="EMBL" id="MDR6373529.1"/>
    </source>
</evidence>
<dbReference type="Gene3D" id="1.10.1710.10">
    <property type="entry name" value="ProQ/FinO domain"/>
    <property type="match status" value="1"/>
</dbReference>
<organism evidence="6 7">
    <name type="scientific">Paraburkholderia caledonica</name>
    <dbReference type="NCBI Taxonomy" id="134536"/>
    <lineage>
        <taxon>Bacteria</taxon>
        <taxon>Pseudomonadati</taxon>
        <taxon>Pseudomonadota</taxon>
        <taxon>Betaproteobacteria</taxon>
        <taxon>Burkholderiales</taxon>
        <taxon>Burkholderiaceae</taxon>
        <taxon>Paraburkholderia</taxon>
    </lineage>
</organism>
<evidence type="ECO:0000259" key="5">
    <source>
        <dbReference type="SMART" id="SM00945"/>
    </source>
</evidence>
<protein>
    <submittedName>
        <fullName evidence="6">ProP effector</fullName>
    </submittedName>
</protein>
<accession>A0ABU1KRF4</accession>
<dbReference type="InterPro" id="IPR016103">
    <property type="entry name" value="ProQ/FinO"/>
</dbReference>
<reference evidence="6 7" key="1">
    <citation type="submission" date="2023-07" db="EMBL/GenBank/DDBJ databases">
        <title>Sorghum-associated microbial communities from plants grown in Nebraska, USA.</title>
        <authorList>
            <person name="Schachtman D."/>
        </authorList>
    </citation>
    <scope>NUCLEOTIDE SEQUENCE [LARGE SCALE GENOMIC DNA]</scope>
    <source>
        <strain evidence="6 7">DS1039</strain>
    </source>
</reference>
<dbReference type="EMBL" id="JAVDQN010000001">
    <property type="protein sequence ID" value="MDR6373529.1"/>
    <property type="molecule type" value="Genomic_DNA"/>
</dbReference>
<sequence>MGFEQLAELKKQLAAARAQSAPAAKAEARSGAKAEGRSDARRDARNDGKPGAKPAKPSNAAHSANSGAAPGAKADRRPGGKPSHQRRGGGAGAGAARPAAAPAADAKPVDPVVKSIGRLQKRFPNAFPKNPAPKLPLKVGIFEDLVVHAKDLSLSEAELRDAIKTWCRGSRYWKSLVEGAARVDLTGAEAGKVTAQEAAGAQRLQAHRAAKSAKAAAASADSQKETPAAGSVDAAAPVQEAAQDAPKDASLEATQPGDQENAQPGSPDASRDDKVAAQSANVSETTPADLKPE</sequence>
<feature type="compositionally biased region" description="Low complexity" evidence="4">
    <location>
        <begin position="57"/>
        <end position="72"/>
    </location>
</feature>
<feature type="compositionally biased region" description="Low complexity" evidence="4">
    <location>
        <begin position="94"/>
        <end position="104"/>
    </location>
</feature>
<dbReference type="PANTHER" id="PTHR38106">
    <property type="entry name" value="RNA CHAPERONE PROQ"/>
    <property type="match status" value="1"/>
</dbReference>
<feature type="region of interest" description="Disordered" evidence="4">
    <location>
        <begin position="1"/>
        <end position="108"/>
    </location>
</feature>
<keyword evidence="2" id="KW-0694">RNA-binding</keyword>
<name>A0ABU1KRF4_9BURK</name>
<evidence type="ECO:0000256" key="4">
    <source>
        <dbReference type="SAM" id="MobiDB-lite"/>
    </source>
</evidence>